<accession>A0A1D7U4J1</accession>
<gene>
    <name evidence="2" type="ORF">BHK69_19125</name>
</gene>
<evidence type="ECO:0000313" key="3">
    <source>
        <dbReference type="Proteomes" id="UP000094969"/>
    </source>
</evidence>
<dbReference type="AlphaFoldDB" id="A0A1D7U4J1"/>
<protein>
    <recommendedName>
        <fullName evidence="4">PepSY domain-containing protein</fullName>
    </recommendedName>
</protein>
<feature type="chain" id="PRO_5009099976" description="PepSY domain-containing protein" evidence="1">
    <location>
        <begin position="28"/>
        <end position="116"/>
    </location>
</feature>
<keyword evidence="1" id="KW-0732">Signal</keyword>
<evidence type="ECO:0000256" key="1">
    <source>
        <dbReference type="SAM" id="SignalP"/>
    </source>
</evidence>
<keyword evidence="3" id="KW-1185">Reference proteome</keyword>
<feature type="signal peptide" evidence="1">
    <location>
        <begin position="1"/>
        <end position="27"/>
    </location>
</feature>
<evidence type="ECO:0008006" key="4">
    <source>
        <dbReference type="Google" id="ProtNLM"/>
    </source>
</evidence>
<reference evidence="2 3" key="1">
    <citation type="journal article" date="2015" name="Antonie Van Leeuwenhoek">
        <title>Bosea vaviloviae sp. nov., a new species of slow-growing rhizobia isolated from nodules of the relict species Vavilovia formosa (Stev.) Fed.</title>
        <authorList>
            <person name="Safronova V.I."/>
            <person name="Kuznetsova I.G."/>
            <person name="Sazanova A.L."/>
            <person name="Kimeklis A.K."/>
            <person name="Belimov A.A."/>
            <person name="Andronov E.E."/>
            <person name="Pinaev A.G."/>
            <person name="Chizhevskaya E.P."/>
            <person name="Pukhaev A.R."/>
            <person name="Popov K.P."/>
            <person name="Willems A."/>
            <person name="Tikhonovich I.A."/>
        </authorList>
    </citation>
    <scope>NUCLEOTIDE SEQUENCE [LARGE SCALE GENOMIC DNA]</scope>
    <source>
        <strain evidence="2 3">Vaf18</strain>
    </source>
</reference>
<sequence>MSRISVVAILSALSIITAPWPATTATAQTIELGPNGLRVNPPEPFIEVPDRPRPRYEREGISEGEAVRIARREGLERVERVRQGRRGWVVAGIDVDGDDIRVIISNSGDVIDVQRE</sequence>
<dbReference type="Proteomes" id="UP000094969">
    <property type="component" value="Chromosome"/>
</dbReference>
<dbReference type="RefSeq" id="WP_069691484.1">
    <property type="nucleotide sequence ID" value="NZ_CP017147.1"/>
</dbReference>
<name>A0A1D7U4J1_9HYPH</name>
<evidence type="ECO:0000313" key="2">
    <source>
        <dbReference type="EMBL" id="AOO82274.1"/>
    </source>
</evidence>
<dbReference type="EMBL" id="CP017147">
    <property type="protein sequence ID" value="AOO82274.1"/>
    <property type="molecule type" value="Genomic_DNA"/>
</dbReference>
<proteinExistence type="predicted"/>
<organism evidence="2 3">
    <name type="scientific">Bosea vaviloviae</name>
    <dbReference type="NCBI Taxonomy" id="1526658"/>
    <lineage>
        <taxon>Bacteria</taxon>
        <taxon>Pseudomonadati</taxon>
        <taxon>Pseudomonadota</taxon>
        <taxon>Alphaproteobacteria</taxon>
        <taxon>Hyphomicrobiales</taxon>
        <taxon>Boseaceae</taxon>
        <taxon>Bosea</taxon>
    </lineage>
</organism>
<dbReference type="KEGG" id="bvv:BHK69_19125"/>